<name>A0ABP0LYZ1_9DINO</name>
<dbReference type="EMBL" id="CAXAMM010018890">
    <property type="protein sequence ID" value="CAK9044460.1"/>
    <property type="molecule type" value="Genomic_DNA"/>
</dbReference>
<evidence type="ECO:0000256" key="1">
    <source>
        <dbReference type="ARBA" id="ARBA00022603"/>
    </source>
</evidence>
<dbReference type="PROSITE" id="PS50280">
    <property type="entry name" value="SET"/>
    <property type="match status" value="1"/>
</dbReference>
<evidence type="ECO:0000313" key="8">
    <source>
        <dbReference type="Proteomes" id="UP001642464"/>
    </source>
</evidence>
<feature type="transmembrane region" description="Helical" evidence="5">
    <location>
        <begin position="474"/>
        <end position="497"/>
    </location>
</feature>
<organism evidence="7 8">
    <name type="scientific">Durusdinium trenchii</name>
    <dbReference type="NCBI Taxonomy" id="1381693"/>
    <lineage>
        <taxon>Eukaryota</taxon>
        <taxon>Sar</taxon>
        <taxon>Alveolata</taxon>
        <taxon>Dinophyceae</taxon>
        <taxon>Suessiales</taxon>
        <taxon>Symbiodiniaceae</taxon>
        <taxon>Durusdinium</taxon>
    </lineage>
</organism>
<evidence type="ECO:0000313" key="7">
    <source>
        <dbReference type="EMBL" id="CAK9044460.1"/>
    </source>
</evidence>
<dbReference type="InterPro" id="IPR046341">
    <property type="entry name" value="SET_dom_sf"/>
</dbReference>
<comment type="caution">
    <text evidence="7">The sequence shown here is derived from an EMBL/GenBank/DDBJ whole genome shotgun (WGS) entry which is preliminary data.</text>
</comment>
<keyword evidence="5" id="KW-0812">Transmembrane</keyword>
<evidence type="ECO:0000256" key="3">
    <source>
        <dbReference type="ARBA" id="ARBA00022691"/>
    </source>
</evidence>
<keyword evidence="5" id="KW-1133">Transmembrane helix</keyword>
<proteinExistence type="predicted"/>
<feature type="domain" description="SET" evidence="6">
    <location>
        <begin position="34"/>
        <end position="268"/>
    </location>
</feature>
<dbReference type="Pfam" id="PF00856">
    <property type="entry name" value="SET"/>
    <property type="match status" value="1"/>
</dbReference>
<evidence type="ECO:0000256" key="2">
    <source>
        <dbReference type="ARBA" id="ARBA00022679"/>
    </source>
</evidence>
<feature type="region of interest" description="Disordered" evidence="4">
    <location>
        <begin position="522"/>
        <end position="571"/>
    </location>
</feature>
<sequence>MKRKKLEENAQLEKWLGENGVWVSESADWGRPSSGVSMAVETREQTENEVSGRGLVARRDVECYEDLAQVPCPPQWVCSQIELYSLDETFYVGGKAEGQGLKIESKVEPFKTRTRTANRKAVSDPLRYSRRTHFGRLISQFYLQLMSLHLSGRGAAAERPEMGLETIMSKFPDTFPEDAFVYENYVWAYSVLFSRAVRLDFPDDLDAEDIVALVPYIDLINHNPNSESRIRGVSEGASIPGVSEPERSVVVRADRYINKYEQIYISYGRKSNAQLLMLYGFSMERNTQDFVTFSTGQLLEDSPFAEVKKRILEELEVPKEGVFPLYRDRFTGEMMMFLRLAVVQPDDLDMDEDADEQQVYRALKQLDIKQATGEVSERRALICLRGIVQDLQDAYPTTIQEDEALIRDRQMWTSQHRVTGCKKHQSNLGTSLLAMVSNLVAMVSNLVAMASNLVGMASNLLAMSSNLVAMSSNLIAMASNLLAMSSNLVAMASNLVAMASNRVAMASNLLAMSSNLVLSRDGLQPTRDGLQPRSDGLQPTSDELQPSSDGLRPTRDGLQHSSDGLQPTTPT</sequence>
<keyword evidence="5" id="KW-0472">Membrane</keyword>
<dbReference type="Pfam" id="PF09273">
    <property type="entry name" value="Rubis-subs-bind"/>
    <property type="match status" value="1"/>
</dbReference>
<evidence type="ECO:0000256" key="4">
    <source>
        <dbReference type="SAM" id="MobiDB-lite"/>
    </source>
</evidence>
<accession>A0ABP0LYZ1</accession>
<feature type="compositionally biased region" description="Polar residues" evidence="4">
    <location>
        <begin position="537"/>
        <end position="548"/>
    </location>
</feature>
<feature type="transmembrane region" description="Helical" evidence="5">
    <location>
        <begin position="432"/>
        <end position="454"/>
    </location>
</feature>
<evidence type="ECO:0000259" key="6">
    <source>
        <dbReference type="PROSITE" id="PS50280"/>
    </source>
</evidence>
<dbReference type="InterPro" id="IPR036464">
    <property type="entry name" value="Rubisco_LSMT_subst-bd_sf"/>
</dbReference>
<feature type="compositionally biased region" description="Polar residues" evidence="4">
    <location>
        <begin position="559"/>
        <end position="571"/>
    </location>
</feature>
<dbReference type="InterPro" id="IPR015353">
    <property type="entry name" value="Rubisco_LSMT_subst-bd"/>
</dbReference>
<protein>
    <submittedName>
        <fullName evidence="7">Actin-histidine N-methyltransferase (Protein-L-histidine N-tele-methyltransferase) (SET domain-containing protein 3)</fullName>
    </submittedName>
</protein>
<dbReference type="SUPFAM" id="SSF81822">
    <property type="entry name" value="RuBisCo LSMT C-terminal, substrate-binding domain"/>
    <property type="match status" value="1"/>
</dbReference>
<keyword evidence="2" id="KW-0808">Transferase</keyword>
<dbReference type="PANTHER" id="PTHR13271:SF123">
    <property type="entry name" value="RIBULOSE-1,5-BISPHOSPHATE CARBOXYLASE_OXYGENASE SMALL SUBUNIT N-METHYLTRANSFERASE I-RELATED"/>
    <property type="match status" value="1"/>
</dbReference>
<keyword evidence="8" id="KW-1185">Reference proteome</keyword>
<dbReference type="InterPro" id="IPR001214">
    <property type="entry name" value="SET_dom"/>
</dbReference>
<dbReference type="Gene3D" id="3.90.1420.10">
    <property type="entry name" value="Rubisco LSMT, substrate-binding domain"/>
    <property type="match status" value="1"/>
</dbReference>
<keyword evidence="1" id="KW-0489">Methyltransferase</keyword>
<dbReference type="PANTHER" id="PTHR13271">
    <property type="entry name" value="UNCHARACTERIZED PUTATIVE METHYLTRANSFERASE"/>
    <property type="match status" value="1"/>
</dbReference>
<evidence type="ECO:0000256" key="5">
    <source>
        <dbReference type="SAM" id="Phobius"/>
    </source>
</evidence>
<dbReference type="Gene3D" id="3.90.1410.10">
    <property type="entry name" value="set domain protein methyltransferase, domain 1"/>
    <property type="match status" value="1"/>
</dbReference>
<keyword evidence="3" id="KW-0949">S-adenosyl-L-methionine</keyword>
<gene>
    <name evidence="7" type="ORF">SCF082_LOCUS25256</name>
</gene>
<reference evidence="7 8" key="1">
    <citation type="submission" date="2024-02" db="EMBL/GenBank/DDBJ databases">
        <authorList>
            <person name="Chen Y."/>
            <person name="Shah S."/>
            <person name="Dougan E. K."/>
            <person name="Thang M."/>
            <person name="Chan C."/>
        </authorList>
    </citation>
    <scope>NUCLEOTIDE SEQUENCE [LARGE SCALE GENOMIC DNA]</scope>
</reference>
<dbReference type="Proteomes" id="UP001642464">
    <property type="component" value="Unassembled WGS sequence"/>
</dbReference>
<dbReference type="InterPro" id="IPR050600">
    <property type="entry name" value="SETD3_SETD6_MTase"/>
</dbReference>
<dbReference type="SUPFAM" id="SSF82199">
    <property type="entry name" value="SET domain"/>
    <property type="match status" value="1"/>
</dbReference>